<accession>A0ABW0JD34</accession>
<reference evidence="2" key="1">
    <citation type="journal article" date="2019" name="Int. J. Syst. Evol. Microbiol.">
        <title>The Global Catalogue of Microorganisms (GCM) 10K type strain sequencing project: providing services to taxonomists for standard genome sequencing and annotation.</title>
        <authorList>
            <consortium name="The Broad Institute Genomics Platform"/>
            <consortium name="The Broad Institute Genome Sequencing Center for Infectious Disease"/>
            <person name="Wu L."/>
            <person name="Ma J."/>
        </authorList>
    </citation>
    <scope>NUCLEOTIDE SEQUENCE [LARGE SCALE GENOMIC DNA]</scope>
    <source>
        <strain evidence="2">CCUG 56042</strain>
    </source>
</reference>
<gene>
    <name evidence="1" type="ORF">ACFPTO_20080</name>
</gene>
<sequence>MQIWSDVLRRKPKAWLALDDDDSGWPEWCPDSLVRTDPDLGISEPAVLAELQAKLVAMHST</sequence>
<proteinExistence type="predicted"/>
<keyword evidence="2" id="KW-1185">Reference proteome</keyword>
<evidence type="ECO:0000313" key="1">
    <source>
        <dbReference type="EMBL" id="MFC5431081.1"/>
    </source>
</evidence>
<dbReference type="Proteomes" id="UP001596103">
    <property type="component" value="Unassembled WGS sequence"/>
</dbReference>
<protein>
    <submittedName>
        <fullName evidence="1">HAD domain-containing protein</fullName>
    </submittedName>
</protein>
<name>A0ABW0JD34_9BURK</name>
<dbReference type="EMBL" id="JBHSMP010000028">
    <property type="protein sequence ID" value="MFC5431081.1"/>
    <property type="molecule type" value="Genomic_DNA"/>
</dbReference>
<comment type="caution">
    <text evidence="1">The sequence shown here is derived from an EMBL/GenBank/DDBJ whole genome shotgun (WGS) entry which is preliminary data.</text>
</comment>
<evidence type="ECO:0000313" key="2">
    <source>
        <dbReference type="Proteomes" id="UP001596103"/>
    </source>
</evidence>
<dbReference type="Pfam" id="PF18143">
    <property type="entry name" value="HAD_SAK_2"/>
    <property type="match status" value="1"/>
</dbReference>
<dbReference type="RefSeq" id="WP_377714056.1">
    <property type="nucleotide sequence ID" value="NZ_JBHSMP010000028.1"/>
</dbReference>
<organism evidence="1 2">
    <name type="scientific">Paraburkholderia denitrificans</name>
    <dbReference type="NCBI Taxonomy" id="694025"/>
    <lineage>
        <taxon>Bacteria</taxon>
        <taxon>Pseudomonadati</taxon>
        <taxon>Pseudomonadota</taxon>
        <taxon>Betaproteobacteria</taxon>
        <taxon>Burkholderiales</taxon>
        <taxon>Burkholderiaceae</taxon>
        <taxon>Paraburkholderia</taxon>
    </lineage>
</organism>